<reference evidence="1 2" key="1">
    <citation type="submission" date="2016-10" db="EMBL/GenBank/DDBJ databases">
        <authorList>
            <person name="de Groot N.N."/>
        </authorList>
    </citation>
    <scope>NUCLEOTIDE SEQUENCE [LARGE SCALE GENOMIC DNA]</scope>
    <source>
        <strain evidence="1 2">DSM 26915</strain>
    </source>
</reference>
<gene>
    <name evidence="1" type="ORF">SAMN04488045_2555</name>
</gene>
<sequence length="298" mass="32761">MNSEENALTNIAEHLPPGAAKVLSAAAAGMTPGIKDTASDIFGALVGDRVKLWRVRNLINGLEKTAAHIENKGIDLSQAHSLPYGEMLALFDGISKEDDADLSDLWARLLAGAMCESGESILSSRSVASVLEQMSPDAAQVFLLLAKMYRLELPQGQSRLVRHKDFLAPNEIEQNFDEGSLEGEKDQLSSEIDKLWESVKGDVQLEISKSELLRLNLIQGKEVHIFFDEMPFRRGMNVNADGLDSAFSDLTDKIRELVDSRTKFSARPFRNQFVSNKANFELSVSGVEIAKKLGILDA</sequence>
<keyword evidence="2" id="KW-1185">Reference proteome</keyword>
<dbReference type="AlphaFoldDB" id="A0A1H5ZQ31"/>
<dbReference type="InterPro" id="IPR025506">
    <property type="entry name" value="Abi_alpha"/>
</dbReference>
<dbReference type="RefSeq" id="WP_103910891.1">
    <property type="nucleotide sequence ID" value="NZ_FNUZ01000004.1"/>
</dbReference>
<evidence type="ECO:0008006" key="3">
    <source>
        <dbReference type="Google" id="ProtNLM"/>
    </source>
</evidence>
<accession>A0A1H5ZQ31</accession>
<protein>
    <recommendedName>
        <fullName evidence="3">DUF4393 domain-containing protein</fullName>
    </recommendedName>
</protein>
<dbReference type="Pfam" id="PF14337">
    <property type="entry name" value="Abi_alpha"/>
    <property type="match status" value="1"/>
</dbReference>
<name>A0A1H5ZQ31_9RHOB</name>
<dbReference type="EMBL" id="FNUZ01000004">
    <property type="protein sequence ID" value="SEG38114.1"/>
    <property type="molecule type" value="Genomic_DNA"/>
</dbReference>
<dbReference type="OrthoDB" id="7847964at2"/>
<proteinExistence type="predicted"/>
<evidence type="ECO:0000313" key="1">
    <source>
        <dbReference type="EMBL" id="SEG38114.1"/>
    </source>
</evidence>
<organism evidence="1 2">
    <name type="scientific">Thalassococcus halodurans</name>
    <dbReference type="NCBI Taxonomy" id="373675"/>
    <lineage>
        <taxon>Bacteria</taxon>
        <taxon>Pseudomonadati</taxon>
        <taxon>Pseudomonadota</taxon>
        <taxon>Alphaproteobacteria</taxon>
        <taxon>Rhodobacterales</taxon>
        <taxon>Roseobacteraceae</taxon>
        <taxon>Thalassococcus</taxon>
    </lineage>
</organism>
<dbReference type="Proteomes" id="UP000236752">
    <property type="component" value="Unassembled WGS sequence"/>
</dbReference>
<evidence type="ECO:0000313" key="2">
    <source>
        <dbReference type="Proteomes" id="UP000236752"/>
    </source>
</evidence>